<dbReference type="OrthoDB" id="2681111at2759"/>
<dbReference type="AlphaFoldDB" id="A0A0D0B0D6"/>
<reference evidence="2" key="2">
    <citation type="submission" date="2015-01" db="EMBL/GenBank/DDBJ databases">
        <title>Evolutionary Origins and Diversification of the Mycorrhizal Mutualists.</title>
        <authorList>
            <consortium name="DOE Joint Genome Institute"/>
            <consortium name="Mycorrhizal Genomics Consortium"/>
            <person name="Kohler A."/>
            <person name="Kuo A."/>
            <person name="Nagy L.G."/>
            <person name="Floudas D."/>
            <person name="Copeland A."/>
            <person name="Barry K.W."/>
            <person name="Cichocki N."/>
            <person name="Veneault-Fourrey C."/>
            <person name="LaButti K."/>
            <person name="Lindquist E.A."/>
            <person name="Lipzen A."/>
            <person name="Lundell T."/>
            <person name="Morin E."/>
            <person name="Murat C."/>
            <person name="Riley R."/>
            <person name="Ohm R."/>
            <person name="Sun H."/>
            <person name="Tunlid A."/>
            <person name="Henrissat B."/>
            <person name="Grigoriev I.V."/>
            <person name="Hibbett D.S."/>
            <person name="Martin F."/>
        </authorList>
    </citation>
    <scope>NUCLEOTIDE SEQUENCE [LARGE SCALE GENOMIC DNA]</scope>
    <source>
        <strain evidence="2">UH-Slu-Lm8-n1</strain>
    </source>
</reference>
<keyword evidence="2" id="KW-1185">Reference proteome</keyword>
<proteinExistence type="predicted"/>
<dbReference type="Proteomes" id="UP000054485">
    <property type="component" value="Unassembled WGS sequence"/>
</dbReference>
<gene>
    <name evidence="1" type="ORF">CY34DRAFT_250139</name>
</gene>
<evidence type="ECO:0000313" key="2">
    <source>
        <dbReference type="Proteomes" id="UP000054485"/>
    </source>
</evidence>
<reference evidence="1 2" key="1">
    <citation type="submission" date="2014-04" db="EMBL/GenBank/DDBJ databases">
        <authorList>
            <consortium name="DOE Joint Genome Institute"/>
            <person name="Kuo A."/>
            <person name="Ruytinx J."/>
            <person name="Rineau F."/>
            <person name="Colpaert J."/>
            <person name="Kohler A."/>
            <person name="Nagy L.G."/>
            <person name="Floudas D."/>
            <person name="Copeland A."/>
            <person name="Barry K.W."/>
            <person name="Cichocki N."/>
            <person name="Veneault-Fourrey C."/>
            <person name="LaButti K."/>
            <person name="Lindquist E.A."/>
            <person name="Lipzen A."/>
            <person name="Lundell T."/>
            <person name="Morin E."/>
            <person name="Murat C."/>
            <person name="Sun H."/>
            <person name="Tunlid A."/>
            <person name="Henrissat B."/>
            <person name="Grigoriev I.V."/>
            <person name="Hibbett D.S."/>
            <person name="Martin F."/>
            <person name="Nordberg H.P."/>
            <person name="Cantor M.N."/>
            <person name="Hua S.X."/>
        </authorList>
    </citation>
    <scope>NUCLEOTIDE SEQUENCE [LARGE SCALE GENOMIC DNA]</scope>
    <source>
        <strain evidence="1 2">UH-Slu-Lm8-n1</strain>
    </source>
</reference>
<protein>
    <submittedName>
        <fullName evidence="1">Uncharacterized protein</fullName>
    </submittedName>
</protein>
<evidence type="ECO:0000313" key="1">
    <source>
        <dbReference type="EMBL" id="KIK47446.1"/>
    </source>
</evidence>
<name>A0A0D0B0D6_9AGAM</name>
<dbReference type="STRING" id="930992.A0A0D0B0D6"/>
<dbReference type="InParanoid" id="A0A0D0B0D6"/>
<accession>A0A0D0B0D6</accession>
<dbReference type="EMBL" id="KN835147">
    <property type="protein sequence ID" value="KIK47446.1"/>
    <property type="molecule type" value="Genomic_DNA"/>
</dbReference>
<dbReference type="HOGENOM" id="CLU_2110570_0_0_1"/>
<organism evidence="1 2">
    <name type="scientific">Suillus luteus UH-Slu-Lm8-n1</name>
    <dbReference type="NCBI Taxonomy" id="930992"/>
    <lineage>
        <taxon>Eukaryota</taxon>
        <taxon>Fungi</taxon>
        <taxon>Dikarya</taxon>
        <taxon>Basidiomycota</taxon>
        <taxon>Agaricomycotina</taxon>
        <taxon>Agaricomycetes</taxon>
        <taxon>Agaricomycetidae</taxon>
        <taxon>Boletales</taxon>
        <taxon>Suillineae</taxon>
        <taxon>Suillaceae</taxon>
        <taxon>Suillus</taxon>
    </lineage>
</organism>
<sequence length="115" mass="13421">MVSQQVDEETPLLHPVPPTTKTPLPWRQFSILLFMQLAEPLASQVLSPLIPQVSSSSPSSTNYERDFYHADDSPHRDNWWRRQQSRLLCWIRVLRVFCNASAHNSSLESSIRLYW</sequence>